<accession>A0A9D3ZL45</accession>
<dbReference type="Proteomes" id="UP000828251">
    <property type="component" value="Unassembled WGS sequence"/>
</dbReference>
<comment type="caution">
    <text evidence="1">The sequence shown here is derived from an EMBL/GenBank/DDBJ whole genome shotgun (WGS) entry which is preliminary data.</text>
</comment>
<protein>
    <submittedName>
        <fullName evidence="1">Uncharacterized protein</fullName>
    </submittedName>
</protein>
<evidence type="ECO:0000313" key="1">
    <source>
        <dbReference type="EMBL" id="KAH1046861.1"/>
    </source>
</evidence>
<keyword evidence="2" id="KW-1185">Reference proteome</keyword>
<dbReference type="EMBL" id="JAIQCV010000011">
    <property type="protein sequence ID" value="KAH1046861.1"/>
    <property type="molecule type" value="Genomic_DNA"/>
</dbReference>
<organism evidence="1 2">
    <name type="scientific">Gossypium stocksii</name>
    <dbReference type="NCBI Taxonomy" id="47602"/>
    <lineage>
        <taxon>Eukaryota</taxon>
        <taxon>Viridiplantae</taxon>
        <taxon>Streptophyta</taxon>
        <taxon>Embryophyta</taxon>
        <taxon>Tracheophyta</taxon>
        <taxon>Spermatophyta</taxon>
        <taxon>Magnoliopsida</taxon>
        <taxon>eudicotyledons</taxon>
        <taxon>Gunneridae</taxon>
        <taxon>Pentapetalae</taxon>
        <taxon>rosids</taxon>
        <taxon>malvids</taxon>
        <taxon>Malvales</taxon>
        <taxon>Malvaceae</taxon>
        <taxon>Malvoideae</taxon>
        <taxon>Gossypium</taxon>
    </lineage>
</organism>
<dbReference type="OrthoDB" id="998851at2759"/>
<reference evidence="1 2" key="1">
    <citation type="journal article" date="2021" name="Plant Biotechnol. J.">
        <title>Multi-omics assisted identification of the key and species-specific regulatory components of drought-tolerant mechanisms in Gossypium stocksii.</title>
        <authorList>
            <person name="Yu D."/>
            <person name="Ke L."/>
            <person name="Zhang D."/>
            <person name="Wu Y."/>
            <person name="Sun Y."/>
            <person name="Mei J."/>
            <person name="Sun J."/>
            <person name="Sun Y."/>
        </authorList>
    </citation>
    <scope>NUCLEOTIDE SEQUENCE [LARGE SCALE GENOMIC DNA]</scope>
    <source>
        <strain evidence="2">cv. E1</strain>
        <tissue evidence="1">Leaf</tissue>
    </source>
</reference>
<sequence>MSIDGIQCELWSNDVGSANGLDLSQKDCELEDAPIASEEGKKDKEMDKEERYWEQHARVNWLKNGDKNTSFFQKFTSQRRHTNRIRGLKRSDGLIATDRIEIGEITRDYFSDLFDSRGIDNLDHILSGVSCCINDSMNQSLTSTYSKEENKEALKGMGPTKASGSNGFPIVFYQKY</sequence>
<proteinExistence type="predicted"/>
<dbReference type="AlphaFoldDB" id="A0A9D3ZL45"/>
<name>A0A9D3ZL45_9ROSI</name>
<evidence type="ECO:0000313" key="2">
    <source>
        <dbReference type="Proteomes" id="UP000828251"/>
    </source>
</evidence>
<gene>
    <name evidence="1" type="ORF">J1N35_037645</name>
</gene>